<gene>
    <name evidence="1" type="ORF">HaLaN_29244</name>
</gene>
<reference evidence="1 2" key="1">
    <citation type="submission" date="2020-02" db="EMBL/GenBank/DDBJ databases">
        <title>Draft genome sequence of Haematococcus lacustris strain NIES-144.</title>
        <authorList>
            <person name="Morimoto D."/>
            <person name="Nakagawa S."/>
            <person name="Yoshida T."/>
            <person name="Sawayama S."/>
        </authorList>
    </citation>
    <scope>NUCLEOTIDE SEQUENCE [LARGE SCALE GENOMIC DNA]</scope>
    <source>
        <strain evidence="1 2">NIES-144</strain>
    </source>
</reference>
<comment type="caution">
    <text evidence="1">The sequence shown here is derived from an EMBL/GenBank/DDBJ whole genome shotgun (WGS) entry which is preliminary data.</text>
</comment>
<evidence type="ECO:0000313" key="2">
    <source>
        <dbReference type="Proteomes" id="UP000485058"/>
    </source>
</evidence>
<protein>
    <submittedName>
        <fullName evidence="1">DNA polymerase kappa</fullName>
    </submittedName>
</protein>
<proteinExistence type="predicted"/>
<sequence>MPPLDFDLASPEGQAVAQLAGGAWVSQVLCRLWPYSSAAIEQQVQAMVPDLVEANKPPWMEGVTLQRSLLWLTAALLQLDRFSLGATPPVIKSVHVDKV</sequence>
<organism evidence="1 2">
    <name type="scientific">Haematococcus lacustris</name>
    <name type="common">Green alga</name>
    <name type="synonym">Haematococcus pluvialis</name>
    <dbReference type="NCBI Taxonomy" id="44745"/>
    <lineage>
        <taxon>Eukaryota</taxon>
        <taxon>Viridiplantae</taxon>
        <taxon>Chlorophyta</taxon>
        <taxon>core chlorophytes</taxon>
        <taxon>Chlorophyceae</taxon>
        <taxon>CS clade</taxon>
        <taxon>Chlamydomonadales</taxon>
        <taxon>Haematococcaceae</taxon>
        <taxon>Haematococcus</taxon>
    </lineage>
</organism>
<evidence type="ECO:0000313" key="1">
    <source>
        <dbReference type="EMBL" id="GFH30394.1"/>
    </source>
</evidence>
<name>A0A6A0AE88_HAELA</name>
<dbReference type="Proteomes" id="UP000485058">
    <property type="component" value="Unassembled WGS sequence"/>
</dbReference>
<dbReference type="EMBL" id="BLLF01004876">
    <property type="protein sequence ID" value="GFH30394.1"/>
    <property type="molecule type" value="Genomic_DNA"/>
</dbReference>
<dbReference type="AlphaFoldDB" id="A0A6A0AE88"/>
<accession>A0A6A0AE88</accession>
<feature type="non-terminal residue" evidence="1">
    <location>
        <position position="1"/>
    </location>
</feature>
<keyword evidence="2" id="KW-1185">Reference proteome</keyword>